<reference evidence="4" key="1">
    <citation type="journal article" date="2019" name="Int. J. Syst. Evol. Microbiol.">
        <title>The Global Catalogue of Microorganisms (GCM) 10K type strain sequencing project: providing services to taxonomists for standard genome sequencing and annotation.</title>
        <authorList>
            <consortium name="The Broad Institute Genomics Platform"/>
            <consortium name="The Broad Institute Genome Sequencing Center for Infectious Disease"/>
            <person name="Wu L."/>
            <person name="Ma J."/>
        </authorList>
    </citation>
    <scope>NUCLEOTIDE SEQUENCE [LARGE SCALE GENOMIC DNA]</scope>
    <source>
        <strain evidence="4">CGMCC 4.1469</strain>
    </source>
</reference>
<evidence type="ECO:0000313" key="4">
    <source>
        <dbReference type="Proteomes" id="UP001596052"/>
    </source>
</evidence>
<protein>
    <submittedName>
        <fullName evidence="3">Arsenate reductase ArsC</fullName>
        <ecNumber evidence="3">1.20.4.4</ecNumber>
    </submittedName>
</protein>
<dbReference type="InterPro" id="IPR023485">
    <property type="entry name" value="Ptyr_pPase"/>
</dbReference>
<organism evidence="3 4">
    <name type="scientific">Prosthecobacter fluviatilis</name>
    <dbReference type="NCBI Taxonomy" id="445931"/>
    <lineage>
        <taxon>Bacteria</taxon>
        <taxon>Pseudomonadati</taxon>
        <taxon>Verrucomicrobiota</taxon>
        <taxon>Verrucomicrobiia</taxon>
        <taxon>Verrucomicrobiales</taxon>
        <taxon>Verrucomicrobiaceae</taxon>
        <taxon>Prosthecobacter</taxon>
    </lineage>
</organism>
<name>A0ABW0KVH5_9BACT</name>
<dbReference type="InterPro" id="IPR036196">
    <property type="entry name" value="Ptyr_pPase_sf"/>
</dbReference>
<accession>A0ABW0KVH5</accession>
<gene>
    <name evidence="3" type="ORF">ACFQDI_17890</name>
</gene>
<keyword evidence="1" id="KW-0059">Arsenical resistance</keyword>
<dbReference type="Gene3D" id="3.40.50.2300">
    <property type="match status" value="1"/>
</dbReference>
<evidence type="ECO:0000313" key="3">
    <source>
        <dbReference type="EMBL" id="MFC5456743.1"/>
    </source>
</evidence>
<dbReference type="RefSeq" id="WP_377169300.1">
    <property type="nucleotide sequence ID" value="NZ_JBHSMQ010000007.1"/>
</dbReference>
<dbReference type="CDD" id="cd16345">
    <property type="entry name" value="LMWP_ArsC"/>
    <property type="match status" value="1"/>
</dbReference>
<keyword evidence="3" id="KW-0560">Oxidoreductase</keyword>
<dbReference type="SUPFAM" id="SSF52788">
    <property type="entry name" value="Phosphotyrosine protein phosphatases I"/>
    <property type="match status" value="1"/>
</dbReference>
<dbReference type="PANTHER" id="PTHR43428:SF1">
    <property type="entry name" value="ARSENATE REDUCTASE"/>
    <property type="match status" value="1"/>
</dbReference>
<dbReference type="EC" id="1.20.4.4" evidence="3"/>
<dbReference type="GO" id="GO:0030612">
    <property type="term" value="F:arsenate reductase (thioredoxin) activity"/>
    <property type="evidence" value="ECO:0007669"/>
    <property type="project" value="UniProtKB-EC"/>
</dbReference>
<keyword evidence="4" id="KW-1185">Reference proteome</keyword>
<sequence length="168" mass="18259">MNKPTILILCTGNSCRSHLAEGILRRALGEGYTVASAGSKPAGYVHPLGIKAMAEIGIDISGHHSKHLSEFLNQEIETVITVCGNADQACPMFPGQVNRHHWGFDDPAHATGTEEEQMEVFRRVRDEIREVFESYASGRKNQAAMAAKAAPLAALAYSDGHADEQKMK</sequence>
<dbReference type="PANTHER" id="PTHR43428">
    <property type="entry name" value="ARSENATE REDUCTASE"/>
    <property type="match status" value="1"/>
</dbReference>
<evidence type="ECO:0000259" key="2">
    <source>
        <dbReference type="SMART" id="SM00226"/>
    </source>
</evidence>
<dbReference type="Pfam" id="PF01451">
    <property type="entry name" value="LMWPc"/>
    <property type="match status" value="1"/>
</dbReference>
<evidence type="ECO:0000256" key="1">
    <source>
        <dbReference type="ARBA" id="ARBA00022849"/>
    </source>
</evidence>
<feature type="domain" description="Phosphotyrosine protein phosphatase I" evidence="2">
    <location>
        <begin position="4"/>
        <end position="138"/>
    </location>
</feature>
<proteinExistence type="predicted"/>
<comment type="caution">
    <text evidence="3">The sequence shown here is derived from an EMBL/GenBank/DDBJ whole genome shotgun (WGS) entry which is preliminary data.</text>
</comment>
<dbReference type="EMBL" id="JBHSMQ010000007">
    <property type="protein sequence ID" value="MFC5456743.1"/>
    <property type="molecule type" value="Genomic_DNA"/>
</dbReference>
<dbReference type="SMART" id="SM00226">
    <property type="entry name" value="LMWPc"/>
    <property type="match status" value="1"/>
</dbReference>
<dbReference type="Proteomes" id="UP001596052">
    <property type="component" value="Unassembled WGS sequence"/>
</dbReference>